<dbReference type="InterPro" id="IPR057678">
    <property type="entry name" value="DUF7918"/>
</dbReference>
<proteinExistence type="predicted"/>
<dbReference type="Proteomes" id="UP000320762">
    <property type="component" value="Unassembled WGS sequence"/>
</dbReference>
<dbReference type="PANTHER" id="PTHR36223:SF1">
    <property type="entry name" value="TRANSCRIPTION ELONGATION FACTOR EAF N-TERMINAL DOMAIN-CONTAINING PROTEIN"/>
    <property type="match status" value="1"/>
</dbReference>
<dbReference type="AlphaFoldDB" id="A0A550CIB4"/>
<dbReference type="STRING" id="97359.A0A550CIB4"/>
<dbReference type="OrthoDB" id="3364132at2759"/>
<protein>
    <recommendedName>
        <fullName evidence="1">DUF7918 domain-containing protein</fullName>
    </recommendedName>
</protein>
<feature type="domain" description="DUF7918" evidence="1">
    <location>
        <begin position="6"/>
        <end position="202"/>
    </location>
</feature>
<accession>A0A550CIB4</accession>
<evidence type="ECO:0000259" key="1">
    <source>
        <dbReference type="Pfam" id="PF25534"/>
    </source>
</evidence>
<dbReference type="Pfam" id="PF25534">
    <property type="entry name" value="DUF7918"/>
    <property type="match status" value="1"/>
</dbReference>
<gene>
    <name evidence="2" type="ORF">BD626DRAFT_492155</name>
</gene>
<evidence type="ECO:0000313" key="2">
    <source>
        <dbReference type="EMBL" id="TRM64535.1"/>
    </source>
</evidence>
<name>A0A550CIB4_9AGAR</name>
<reference evidence="2 3" key="1">
    <citation type="journal article" date="2019" name="New Phytol.">
        <title>Comparative genomics reveals unique wood-decay strategies and fruiting body development in the Schizophyllaceae.</title>
        <authorList>
            <person name="Almasi E."/>
            <person name="Sahu N."/>
            <person name="Krizsan K."/>
            <person name="Balint B."/>
            <person name="Kovacs G.M."/>
            <person name="Kiss B."/>
            <person name="Cseklye J."/>
            <person name="Drula E."/>
            <person name="Henrissat B."/>
            <person name="Nagy I."/>
            <person name="Chovatia M."/>
            <person name="Adam C."/>
            <person name="LaButti K."/>
            <person name="Lipzen A."/>
            <person name="Riley R."/>
            <person name="Grigoriev I.V."/>
            <person name="Nagy L.G."/>
        </authorList>
    </citation>
    <scope>NUCLEOTIDE SEQUENCE [LARGE SCALE GENOMIC DNA]</scope>
    <source>
        <strain evidence="2 3">NL-1724</strain>
    </source>
</reference>
<dbReference type="PANTHER" id="PTHR36223">
    <property type="entry name" value="BETA-LACTAMASE-TYPE TRANSPEPTIDASE FOLD DOMAIN CONTAINING PROTEIN"/>
    <property type="match status" value="1"/>
</dbReference>
<evidence type="ECO:0000313" key="3">
    <source>
        <dbReference type="Proteomes" id="UP000320762"/>
    </source>
</evidence>
<sequence length="293" mass="32705">MKVKDIECWIEVDGKPLKEFGVEVSEDGKKGSAWIPSKIGQDFAVAWNDPDRTRATSGCLSIDGANCGRYLLKANRQCNKFSKGSIRTSPTERRALQFGALQLTDDESCLAKDHQKVGEISLELWRCRVLGPGPRLQGSSVGEPSRVHEKTKKGLAHAVNFGAVKHIRPSRGTSTRNLDKEAMVTFTFRYRGIDILRANGIAAPEERSTSYDDSAATGQKRKASKQLVSERKVKPEVVDVEHLVEVEERVRHAEEELRRARFEMLRGQGNERIKMEDVSALISGEVIDLTEDD</sequence>
<keyword evidence="3" id="KW-1185">Reference proteome</keyword>
<comment type="caution">
    <text evidence="2">The sequence shown here is derived from an EMBL/GenBank/DDBJ whole genome shotgun (WGS) entry which is preliminary data.</text>
</comment>
<organism evidence="2 3">
    <name type="scientific">Schizophyllum amplum</name>
    <dbReference type="NCBI Taxonomy" id="97359"/>
    <lineage>
        <taxon>Eukaryota</taxon>
        <taxon>Fungi</taxon>
        <taxon>Dikarya</taxon>
        <taxon>Basidiomycota</taxon>
        <taxon>Agaricomycotina</taxon>
        <taxon>Agaricomycetes</taxon>
        <taxon>Agaricomycetidae</taxon>
        <taxon>Agaricales</taxon>
        <taxon>Schizophyllaceae</taxon>
        <taxon>Schizophyllum</taxon>
    </lineage>
</organism>
<dbReference type="EMBL" id="VDMD01000007">
    <property type="protein sequence ID" value="TRM64535.1"/>
    <property type="molecule type" value="Genomic_DNA"/>
</dbReference>